<keyword evidence="8" id="KW-0675">Receptor</keyword>
<feature type="transmembrane region" description="Helical" evidence="10">
    <location>
        <begin position="110"/>
        <end position="133"/>
    </location>
</feature>
<organism evidence="11 12">
    <name type="scientific">Ceutorhynchus assimilis</name>
    <name type="common">cabbage seed weevil</name>
    <dbReference type="NCBI Taxonomy" id="467358"/>
    <lineage>
        <taxon>Eukaryota</taxon>
        <taxon>Metazoa</taxon>
        <taxon>Ecdysozoa</taxon>
        <taxon>Arthropoda</taxon>
        <taxon>Hexapoda</taxon>
        <taxon>Insecta</taxon>
        <taxon>Pterygota</taxon>
        <taxon>Neoptera</taxon>
        <taxon>Endopterygota</taxon>
        <taxon>Coleoptera</taxon>
        <taxon>Polyphaga</taxon>
        <taxon>Cucujiformia</taxon>
        <taxon>Curculionidae</taxon>
        <taxon>Ceutorhynchinae</taxon>
        <taxon>Ceutorhynchus</taxon>
    </lineage>
</organism>
<feature type="transmembrane region" description="Helical" evidence="10">
    <location>
        <begin position="216"/>
        <end position="236"/>
    </location>
</feature>
<feature type="transmembrane region" description="Helical" evidence="10">
    <location>
        <begin position="184"/>
        <end position="204"/>
    </location>
</feature>
<evidence type="ECO:0000256" key="7">
    <source>
        <dbReference type="ARBA" id="ARBA00023136"/>
    </source>
</evidence>
<dbReference type="OrthoDB" id="6814414at2759"/>
<dbReference type="Proteomes" id="UP001152799">
    <property type="component" value="Chromosome 5"/>
</dbReference>
<keyword evidence="5" id="KW-0552">Olfaction</keyword>
<dbReference type="EMBL" id="OU892281">
    <property type="protein sequence ID" value="CAG9768657.1"/>
    <property type="molecule type" value="Genomic_DNA"/>
</dbReference>
<keyword evidence="12" id="KW-1185">Reference proteome</keyword>
<dbReference type="GO" id="GO:0007165">
    <property type="term" value="P:signal transduction"/>
    <property type="evidence" value="ECO:0007669"/>
    <property type="project" value="UniProtKB-KW"/>
</dbReference>
<reference evidence="11" key="1">
    <citation type="submission" date="2022-01" db="EMBL/GenBank/DDBJ databases">
        <authorList>
            <person name="King R."/>
        </authorList>
    </citation>
    <scope>NUCLEOTIDE SEQUENCE</scope>
</reference>
<keyword evidence="9" id="KW-0807">Transducer</keyword>
<evidence type="ECO:0000256" key="1">
    <source>
        <dbReference type="ARBA" id="ARBA00004651"/>
    </source>
</evidence>
<keyword evidence="7 10" id="KW-0472">Membrane</keyword>
<evidence type="ECO:0008006" key="13">
    <source>
        <dbReference type="Google" id="ProtNLM"/>
    </source>
</evidence>
<dbReference type="PANTHER" id="PTHR21137:SF35">
    <property type="entry name" value="ODORANT RECEPTOR 19A-RELATED"/>
    <property type="match status" value="1"/>
</dbReference>
<name>A0A9N9MQP2_9CUCU</name>
<evidence type="ECO:0000313" key="11">
    <source>
        <dbReference type="EMBL" id="CAG9768657.1"/>
    </source>
</evidence>
<evidence type="ECO:0000256" key="9">
    <source>
        <dbReference type="ARBA" id="ARBA00023224"/>
    </source>
</evidence>
<keyword evidence="4 10" id="KW-0812">Transmembrane</keyword>
<dbReference type="AlphaFoldDB" id="A0A9N9MQP2"/>
<evidence type="ECO:0000256" key="6">
    <source>
        <dbReference type="ARBA" id="ARBA00022989"/>
    </source>
</evidence>
<feature type="transmembrane region" description="Helical" evidence="10">
    <location>
        <begin position="52"/>
        <end position="71"/>
    </location>
</feature>
<keyword evidence="6 10" id="KW-1133">Transmembrane helix</keyword>
<evidence type="ECO:0000256" key="5">
    <source>
        <dbReference type="ARBA" id="ARBA00022725"/>
    </source>
</evidence>
<gene>
    <name evidence="11" type="ORF">CEUTPL_LOCUS9183</name>
</gene>
<feature type="transmembrane region" description="Helical" evidence="10">
    <location>
        <begin position="277"/>
        <end position="298"/>
    </location>
</feature>
<evidence type="ECO:0000256" key="2">
    <source>
        <dbReference type="ARBA" id="ARBA00022475"/>
    </source>
</evidence>
<protein>
    <recommendedName>
        <fullName evidence="13">Odorant receptor</fullName>
    </recommendedName>
</protein>
<dbReference type="InterPro" id="IPR004117">
    <property type="entry name" value="7tm6_olfct_rcpt"/>
</dbReference>
<dbReference type="GO" id="GO:0005549">
    <property type="term" value="F:odorant binding"/>
    <property type="evidence" value="ECO:0007669"/>
    <property type="project" value="InterPro"/>
</dbReference>
<dbReference type="GO" id="GO:0004984">
    <property type="term" value="F:olfactory receptor activity"/>
    <property type="evidence" value="ECO:0007669"/>
    <property type="project" value="InterPro"/>
</dbReference>
<keyword evidence="2" id="KW-1003">Cell membrane</keyword>
<evidence type="ECO:0000313" key="12">
    <source>
        <dbReference type="Proteomes" id="UP001152799"/>
    </source>
</evidence>
<keyword evidence="3" id="KW-0716">Sensory transduction</keyword>
<evidence type="ECO:0000256" key="3">
    <source>
        <dbReference type="ARBA" id="ARBA00022606"/>
    </source>
</evidence>
<comment type="subcellular location">
    <subcellularLocation>
        <location evidence="1">Cell membrane</location>
        <topology evidence="1">Multi-pass membrane protein</topology>
    </subcellularLocation>
</comment>
<dbReference type="GO" id="GO:0005886">
    <property type="term" value="C:plasma membrane"/>
    <property type="evidence" value="ECO:0007669"/>
    <property type="project" value="UniProtKB-SubCell"/>
</dbReference>
<dbReference type="PANTHER" id="PTHR21137">
    <property type="entry name" value="ODORANT RECEPTOR"/>
    <property type="match status" value="1"/>
</dbReference>
<evidence type="ECO:0000256" key="8">
    <source>
        <dbReference type="ARBA" id="ARBA00023170"/>
    </source>
</evidence>
<evidence type="ECO:0000256" key="10">
    <source>
        <dbReference type="SAM" id="Phobius"/>
    </source>
</evidence>
<sequence length="301" mass="35071">MIALICIIGMIYLVICFINNRRTITKLMIDIKYFGKYGNSARTKEVDDKANFISKLFMFYGILGNFMYMLMPQLSVQKCHETKIARMVVRSIFPFKFDYTPMFEIVFVHQIYTCTMVSLMVLVLTNLFCGFLMHIVNQLENLRIFIGQLHESTKFQEDFYFIIRYHIHVIEYSRETAKAFSTMLLFYITLISVILSVLCFEVIMVDAFEDSVRFTLHLFGWLVILFSVSYSGQLLINESIAVANDIYSLDWFDLPVDIQKKIQTIIRRAQKPLVMDAAGMGIVSLHSFLSVIIIIIIYTKI</sequence>
<accession>A0A9N9MQP2</accession>
<proteinExistence type="predicted"/>
<dbReference type="Pfam" id="PF02949">
    <property type="entry name" value="7tm_6"/>
    <property type="match status" value="1"/>
</dbReference>
<evidence type="ECO:0000256" key="4">
    <source>
        <dbReference type="ARBA" id="ARBA00022692"/>
    </source>
</evidence>